<evidence type="ECO:0000313" key="2">
    <source>
        <dbReference type="EMBL" id="MDQ0114334.1"/>
    </source>
</evidence>
<gene>
    <name evidence="2" type="ORF">J2T15_003789</name>
</gene>
<dbReference type="PROSITE" id="PS51257">
    <property type="entry name" value="PROKAR_LIPOPROTEIN"/>
    <property type="match status" value="1"/>
</dbReference>
<sequence length="158" mass="17498">MRIRLIFALILLSLFTACAANSNEGGSEGSEDVVSEGCPYNGAIVEVKYQNEIPFEEITEIWSDNGWQLPNPEADGHTIVGVISGSFEGSKWITTSAYKTKEMTIISVWVNQEINNSKHDKQVSKANSYMDIVESILDKKYPTKGERTSKINSGCIQD</sequence>
<keyword evidence="1" id="KW-0732">Signal</keyword>
<evidence type="ECO:0000313" key="3">
    <source>
        <dbReference type="Proteomes" id="UP001229346"/>
    </source>
</evidence>
<protein>
    <recommendedName>
        <fullName evidence="4">DUF3221 domain-containing protein</fullName>
    </recommendedName>
</protein>
<organism evidence="2 3">
    <name type="scientific">Paenibacillus harenae</name>
    <dbReference type="NCBI Taxonomy" id="306543"/>
    <lineage>
        <taxon>Bacteria</taxon>
        <taxon>Bacillati</taxon>
        <taxon>Bacillota</taxon>
        <taxon>Bacilli</taxon>
        <taxon>Bacillales</taxon>
        <taxon>Paenibacillaceae</taxon>
        <taxon>Paenibacillus</taxon>
    </lineage>
</organism>
<reference evidence="2 3" key="1">
    <citation type="submission" date="2023-07" db="EMBL/GenBank/DDBJ databases">
        <title>Sorghum-associated microbial communities from plants grown in Nebraska, USA.</title>
        <authorList>
            <person name="Schachtman D."/>
        </authorList>
    </citation>
    <scope>NUCLEOTIDE SEQUENCE [LARGE SCALE GENOMIC DNA]</scope>
    <source>
        <strain evidence="2 3">CC482</strain>
    </source>
</reference>
<name>A0ABT9U3V7_PAEHA</name>
<keyword evidence="3" id="KW-1185">Reference proteome</keyword>
<accession>A0ABT9U3V7</accession>
<dbReference type="EMBL" id="JAUSSU010000007">
    <property type="protein sequence ID" value="MDQ0114334.1"/>
    <property type="molecule type" value="Genomic_DNA"/>
</dbReference>
<dbReference type="Proteomes" id="UP001229346">
    <property type="component" value="Unassembled WGS sequence"/>
</dbReference>
<feature type="signal peptide" evidence="1">
    <location>
        <begin position="1"/>
        <end position="19"/>
    </location>
</feature>
<comment type="caution">
    <text evidence="2">The sequence shown here is derived from an EMBL/GenBank/DDBJ whole genome shotgun (WGS) entry which is preliminary data.</text>
</comment>
<dbReference type="RefSeq" id="WP_307205658.1">
    <property type="nucleotide sequence ID" value="NZ_JAUSSU010000007.1"/>
</dbReference>
<proteinExistence type="predicted"/>
<evidence type="ECO:0000256" key="1">
    <source>
        <dbReference type="SAM" id="SignalP"/>
    </source>
</evidence>
<feature type="chain" id="PRO_5045684484" description="DUF3221 domain-containing protein" evidence="1">
    <location>
        <begin position="20"/>
        <end position="158"/>
    </location>
</feature>
<evidence type="ECO:0008006" key="4">
    <source>
        <dbReference type="Google" id="ProtNLM"/>
    </source>
</evidence>